<feature type="domain" description="Bacterial surface antigen (D15)" evidence="3">
    <location>
        <begin position="614"/>
        <end position="830"/>
    </location>
</feature>
<protein>
    <submittedName>
        <fullName evidence="4">Surface antigen</fullName>
    </submittedName>
</protein>
<accession>A0A1H6S1H7</accession>
<sequence length="864" mass="100213">MQQTFTKRYFILIELLLLILFLPANRLLAQNSIRDSIDIAISPEYNDVGKIHRFFLGENYRKLWATPVPMRILNLQKERGGLEIVKLGGGMQTRSLRLKDESGREWVLRTIQKYPERGLPEYLRPTIAKEIVQDQVSTGHPFGALITPPLADALGLLHSNPEIVYVGDDPGLGEYRKEFANAAYLFEERNPFETEKTDATDKAQRKVERDNDTRFNEKLTLRARLLDMVIGDWDRHEDNWRWFPEKSKGETLYMPVPRDRDKVFYKTSGFLPWFLSHQWLKSNLQPYSENIRDIKGWNFNARYLDRYFLSQLDEEDWKDEIRYVQEKLTPDLVESAMKQLPDSIYADPTTPQLHKSLLGRVQNLPVYAIEYFHFLSETVEIPLSDKREFFDIHHTENGDIDLKVFNIKKDGTNGRTIYKRKFDHHLTKEIRLYGFAGEDVFSVTGQTKSPIVVRMVGGDDVDRFEVDEKLKNKSKLYVYDRSDEENTLPPSSRAKLRLSTDTTVNQYNKRSFLFNRLGPLFRANYNIDQGIQLAVGGIFEKQGFRKEPYAFKNEFWANYSTGRQSFILDYVGDFKKVFGKNDLEVDAHLLGPRNLSNFFGIGNNTRFINEGDYTMSYYRNRYDYLTVDFKLKRKLEPNLTLFGGLSTEFYTSKSESNKNRFFNDFNKEYPEYGVFQDRFYAGAIAGWVYDTRDKVTMPSKGILWNTILSFKKKVDGNYESYGKLATEFRYYISSKNSRFVVANRIGGGTTVGDPAFFQHMQLGGVRSLRGFHTNRFTGKTMVYHNLDLRLDILHFTSYIVPGTLGVIAFNDVGRVWEPGQSSKKWHDGYGGGIYIEPAELVLVQAAIGFSKESALPYISIGFSF</sequence>
<dbReference type="PANTHER" id="PTHR34597:SF3">
    <property type="entry name" value="OUTER MEMBRANE TRANSPORTER CDIB"/>
    <property type="match status" value="1"/>
</dbReference>
<evidence type="ECO:0000256" key="2">
    <source>
        <dbReference type="ARBA" id="ARBA00023136"/>
    </source>
</evidence>
<dbReference type="InterPro" id="IPR051544">
    <property type="entry name" value="TPS_OM_transporter"/>
</dbReference>
<reference evidence="4 5" key="1">
    <citation type="submission" date="2016-10" db="EMBL/GenBank/DDBJ databases">
        <authorList>
            <person name="de Groot N.N."/>
        </authorList>
    </citation>
    <scope>NUCLEOTIDE SEQUENCE [LARGE SCALE GENOMIC DNA]</scope>
    <source>
        <strain evidence="4 5">DSM 19938</strain>
    </source>
</reference>
<keyword evidence="2" id="KW-0472">Membrane</keyword>
<name>A0A1H6S1H7_9BACT</name>
<evidence type="ECO:0000313" key="4">
    <source>
        <dbReference type="EMBL" id="SEI60546.1"/>
    </source>
</evidence>
<dbReference type="Gene3D" id="2.40.160.50">
    <property type="entry name" value="membrane protein fhac: a member of the omp85/tpsb transporter family"/>
    <property type="match status" value="1"/>
</dbReference>
<dbReference type="EMBL" id="FNXY01000002">
    <property type="protein sequence ID" value="SEI60546.1"/>
    <property type="molecule type" value="Genomic_DNA"/>
</dbReference>
<dbReference type="STRING" id="408657.SAMN04487995_1613"/>
<gene>
    <name evidence="4" type="ORF">SAMN04487995_1613</name>
</gene>
<dbReference type="InterPro" id="IPR000184">
    <property type="entry name" value="Bac_surfAg_D15"/>
</dbReference>
<dbReference type="GO" id="GO:0098046">
    <property type="term" value="C:type V protein secretion system complex"/>
    <property type="evidence" value="ECO:0007669"/>
    <property type="project" value="TreeGrafter"/>
</dbReference>
<dbReference type="PANTHER" id="PTHR34597">
    <property type="entry name" value="SLR1661 PROTEIN"/>
    <property type="match status" value="1"/>
</dbReference>
<dbReference type="Proteomes" id="UP000199532">
    <property type="component" value="Unassembled WGS sequence"/>
</dbReference>
<dbReference type="Pfam" id="PF01103">
    <property type="entry name" value="Omp85"/>
    <property type="match status" value="1"/>
</dbReference>
<comment type="subcellular location">
    <subcellularLocation>
        <location evidence="1">Membrane</location>
    </subcellularLocation>
</comment>
<evidence type="ECO:0000256" key="1">
    <source>
        <dbReference type="ARBA" id="ARBA00004370"/>
    </source>
</evidence>
<proteinExistence type="predicted"/>
<evidence type="ECO:0000313" key="5">
    <source>
        <dbReference type="Proteomes" id="UP000199532"/>
    </source>
</evidence>
<dbReference type="OrthoDB" id="333971at2"/>
<dbReference type="AlphaFoldDB" id="A0A1H6S1H7"/>
<organism evidence="4 5">
    <name type="scientific">Dyadobacter koreensis</name>
    <dbReference type="NCBI Taxonomy" id="408657"/>
    <lineage>
        <taxon>Bacteria</taxon>
        <taxon>Pseudomonadati</taxon>
        <taxon>Bacteroidota</taxon>
        <taxon>Cytophagia</taxon>
        <taxon>Cytophagales</taxon>
        <taxon>Spirosomataceae</taxon>
        <taxon>Dyadobacter</taxon>
    </lineage>
</organism>
<evidence type="ECO:0000259" key="3">
    <source>
        <dbReference type="Pfam" id="PF01103"/>
    </source>
</evidence>
<dbReference type="GO" id="GO:0008320">
    <property type="term" value="F:protein transmembrane transporter activity"/>
    <property type="evidence" value="ECO:0007669"/>
    <property type="project" value="TreeGrafter"/>
</dbReference>
<keyword evidence="5" id="KW-1185">Reference proteome</keyword>
<dbReference type="GO" id="GO:0046819">
    <property type="term" value="P:protein secretion by the type V secretion system"/>
    <property type="evidence" value="ECO:0007669"/>
    <property type="project" value="TreeGrafter"/>
</dbReference>
<dbReference type="GO" id="GO:0019867">
    <property type="term" value="C:outer membrane"/>
    <property type="evidence" value="ECO:0007669"/>
    <property type="project" value="InterPro"/>
</dbReference>